<proteinExistence type="predicted"/>
<dbReference type="InterPro" id="IPR002347">
    <property type="entry name" value="SDR_fam"/>
</dbReference>
<dbReference type="OrthoDB" id="9806974at2"/>
<dbReference type="AlphaFoldDB" id="W0V5X9"/>
<dbReference type="PATRIC" id="fig|1349767.4.peg.4388"/>
<accession>W0V5X9</accession>
<organism evidence="1 2">
    <name type="scientific">Janthinobacterium agaricidamnosum NBRC 102515 = DSM 9628</name>
    <dbReference type="NCBI Taxonomy" id="1349767"/>
    <lineage>
        <taxon>Bacteria</taxon>
        <taxon>Pseudomonadati</taxon>
        <taxon>Pseudomonadota</taxon>
        <taxon>Betaproteobacteria</taxon>
        <taxon>Burkholderiales</taxon>
        <taxon>Oxalobacteraceae</taxon>
        <taxon>Janthinobacterium</taxon>
    </lineage>
</organism>
<keyword evidence="2" id="KW-1185">Reference proteome</keyword>
<dbReference type="InterPro" id="IPR036291">
    <property type="entry name" value="NAD(P)-bd_dom_sf"/>
</dbReference>
<evidence type="ECO:0000313" key="2">
    <source>
        <dbReference type="Proteomes" id="UP000027604"/>
    </source>
</evidence>
<dbReference type="eggNOG" id="COG0300">
    <property type="taxonomic scope" value="Bacteria"/>
</dbReference>
<sequence>MPKTFLSIGCGPGIGLATALRFAKEGYNIILSSRKLESLRKLAEVLGQGGAHVTLMQADASKPAQILELVGRAAIHGELVLHYNAGVLHYDPLGGLQAMPIDQQSSGELSSDLQINLSSALVAIKTALPAMRQQGGGTILLTGGGLALHPSADFLTLSIGKAGLRTAAQALFQPLKKDNIHIGTVTVCQVVDTASDAPRQIAELFWDLHAQARNDWTWEHTFG</sequence>
<dbReference type="RefSeq" id="WP_038492652.1">
    <property type="nucleotide sequence ID" value="NZ_BCTH01000040.1"/>
</dbReference>
<protein>
    <submittedName>
        <fullName evidence="1">Short chain dehydrogenase family protein</fullName>
    </submittedName>
</protein>
<dbReference type="PANTHER" id="PTHR43431:SF1">
    <property type="entry name" value="OS08G0476300 PROTEIN"/>
    <property type="match status" value="1"/>
</dbReference>
<name>W0V5X9_9BURK</name>
<dbReference type="SUPFAM" id="SSF51735">
    <property type="entry name" value="NAD(P)-binding Rossmann-fold domains"/>
    <property type="match status" value="1"/>
</dbReference>
<dbReference type="KEGG" id="jag:GJA_2660"/>
<evidence type="ECO:0000313" key="1">
    <source>
        <dbReference type="EMBL" id="CDG83291.1"/>
    </source>
</evidence>
<dbReference type="HOGENOM" id="CLU_010194_17_2_4"/>
<dbReference type="STRING" id="1349767.GJA_2660"/>
<dbReference type="PANTHER" id="PTHR43431">
    <property type="entry name" value="OXIDOREDUCTASE, SHORT CHAIN DEHYDROGENASE/REDUCTASE FAMILY (AFU_ORTHOLOGUE AFUA_5G14000)"/>
    <property type="match status" value="1"/>
</dbReference>
<dbReference type="EMBL" id="HG322949">
    <property type="protein sequence ID" value="CDG83291.1"/>
    <property type="molecule type" value="Genomic_DNA"/>
</dbReference>
<gene>
    <name evidence="1" type="ORF">GJA_2660</name>
</gene>
<dbReference type="Pfam" id="PF00106">
    <property type="entry name" value="adh_short"/>
    <property type="match status" value="1"/>
</dbReference>
<reference evidence="1 2" key="1">
    <citation type="journal article" date="2015" name="Genome Announc.">
        <title>Genome Sequence of Mushroom Soft-Rot Pathogen Janthinobacterium agaricidamnosum.</title>
        <authorList>
            <person name="Graupner K."/>
            <person name="Lackner G."/>
            <person name="Hertweck C."/>
        </authorList>
    </citation>
    <scope>NUCLEOTIDE SEQUENCE [LARGE SCALE GENOMIC DNA]</scope>
    <source>
        <strain evidence="2">NBRC 102515 / DSM 9628</strain>
    </source>
</reference>
<dbReference type="Proteomes" id="UP000027604">
    <property type="component" value="Chromosome I"/>
</dbReference>
<dbReference type="Gene3D" id="3.40.50.720">
    <property type="entry name" value="NAD(P)-binding Rossmann-like Domain"/>
    <property type="match status" value="1"/>
</dbReference>